<organism evidence="1 2">
    <name type="scientific">Nocardioides soli</name>
    <dbReference type="NCBI Taxonomy" id="1036020"/>
    <lineage>
        <taxon>Bacteria</taxon>
        <taxon>Bacillati</taxon>
        <taxon>Actinomycetota</taxon>
        <taxon>Actinomycetes</taxon>
        <taxon>Propionibacteriales</taxon>
        <taxon>Nocardioidaceae</taxon>
        <taxon>Nocardioides</taxon>
    </lineage>
</organism>
<evidence type="ECO:0000313" key="2">
    <source>
        <dbReference type="Proteomes" id="UP000589626"/>
    </source>
</evidence>
<dbReference type="EMBL" id="JACHWR010000002">
    <property type="protein sequence ID" value="MBB3043907.1"/>
    <property type="molecule type" value="Genomic_DNA"/>
</dbReference>
<gene>
    <name evidence="1" type="ORF">FHU40_003725</name>
</gene>
<proteinExistence type="predicted"/>
<protein>
    <submittedName>
        <fullName evidence="1">Uncharacterized protein</fullName>
    </submittedName>
</protein>
<name>A0A7W4Z2H2_9ACTN</name>
<keyword evidence="2" id="KW-1185">Reference proteome</keyword>
<comment type="caution">
    <text evidence="1">The sequence shown here is derived from an EMBL/GenBank/DDBJ whole genome shotgun (WGS) entry which is preliminary data.</text>
</comment>
<sequence>MSPLFRRERTPVRVERGERLLADAVAADARLGGTRDALYVVRTLGHDRLGLEETVRIPWEQVQAADWDQDTSTLRVSEVGAWGERRPEHTFNLTEPGRLLELVRERVTASVVLQRHVPVDGRRGVRVIARRAPRGDQPIAWFYEYDEGVDPDDPAVRRAAAEAFAEARAAVGAD</sequence>
<dbReference type="AlphaFoldDB" id="A0A7W4Z2H2"/>
<accession>A0A7W4Z2H2</accession>
<evidence type="ECO:0000313" key="1">
    <source>
        <dbReference type="EMBL" id="MBB3043907.1"/>
    </source>
</evidence>
<dbReference type="Proteomes" id="UP000589626">
    <property type="component" value="Unassembled WGS sequence"/>
</dbReference>
<dbReference type="RefSeq" id="WP_221199894.1">
    <property type="nucleotide sequence ID" value="NZ_JACHWR010000002.1"/>
</dbReference>
<reference evidence="1 2" key="1">
    <citation type="submission" date="2020-08" db="EMBL/GenBank/DDBJ databases">
        <title>Sequencing the genomes of 1000 actinobacteria strains.</title>
        <authorList>
            <person name="Klenk H.-P."/>
        </authorList>
    </citation>
    <scope>NUCLEOTIDE SEQUENCE [LARGE SCALE GENOMIC DNA]</scope>
    <source>
        <strain evidence="1 2">DSM 105498</strain>
    </source>
</reference>